<dbReference type="PANTHER" id="PTHR24559">
    <property type="entry name" value="TRANSPOSON TY3-I GAG-POL POLYPROTEIN"/>
    <property type="match status" value="1"/>
</dbReference>
<dbReference type="Gene3D" id="3.30.70.270">
    <property type="match status" value="1"/>
</dbReference>
<dbReference type="InterPro" id="IPR043502">
    <property type="entry name" value="DNA/RNA_pol_sf"/>
</dbReference>
<reference evidence="4" key="2">
    <citation type="submission" date="2022-01" db="EMBL/GenBank/DDBJ databases">
        <authorList>
            <person name="Yamashiro T."/>
            <person name="Shiraishi A."/>
            <person name="Satake H."/>
            <person name="Nakayama K."/>
        </authorList>
    </citation>
    <scope>NUCLEOTIDE SEQUENCE</scope>
</reference>
<dbReference type="Pfam" id="PF00078">
    <property type="entry name" value="RVT_1"/>
    <property type="match status" value="1"/>
</dbReference>
<evidence type="ECO:0000313" key="5">
    <source>
        <dbReference type="EMBL" id="GJS83820.1"/>
    </source>
</evidence>
<evidence type="ECO:0000256" key="1">
    <source>
        <dbReference type="SAM" id="MobiDB-lite"/>
    </source>
</evidence>
<evidence type="ECO:0000313" key="3">
    <source>
        <dbReference type="EMBL" id="GJS59661.1"/>
    </source>
</evidence>
<dbReference type="InterPro" id="IPR000477">
    <property type="entry name" value="RT_dom"/>
</dbReference>
<reference evidence="4" key="1">
    <citation type="journal article" date="2022" name="Int. J. Mol. Sci.">
        <title>Draft Genome of Tanacetum Coccineum: Genomic Comparison of Closely Related Tanacetum-Family Plants.</title>
        <authorList>
            <person name="Yamashiro T."/>
            <person name="Shiraishi A."/>
            <person name="Nakayama K."/>
            <person name="Satake H."/>
        </authorList>
    </citation>
    <scope>NUCLEOTIDE SEQUENCE</scope>
</reference>
<dbReference type="InterPro" id="IPR053134">
    <property type="entry name" value="RNA-dir_DNA_polymerase"/>
</dbReference>
<gene>
    <name evidence="3" type="ORF">Tco_0654445</name>
    <name evidence="4" type="ORF">Tco_0704427</name>
    <name evidence="5" type="ORF">Tco_0750361</name>
</gene>
<organism evidence="4 6">
    <name type="scientific">Tanacetum coccineum</name>
    <dbReference type="NCBI Taxonomy" id="301880"/>
    <lineage>
        <taxon>Eukaryota</taxon>
        <taxon>Viridiplantae</taxon>
        <taxon>Streptophyta</taxon>
        <taxon>Embryophyta</taxon>
        <taxon>Tracheophyta</taxon>
        <taxon>Spermatophyta</taxon>
        <taxon>Magnoliopsida</taxon>
        <taxon>eudicotyledons</taxon>
        <taxon>Gunneridae</taxon>
        <taxon>Pentapetalae</taxon>
        <taxon>asterids</taxon>
        <taxon>campanulids</taxon>
        <taxon>Asterales</taxon>
        <taxon>Asteraceae</taxon>
        <taxon>Asteroideae</taxon>
        <taxon>Anthemideae</taxon>
        <taxon>Anthemidinae</taxon>
        <taxon>Tanacetum</taxon>
    </lineage>
</organism>
<dbReference type="SUPFAM" id="SSF56672">
    <property type="entry name" value="DNA/RNA polymerases"/>
    <property type="match status" value="1"/>
</dbReference>
<evidence type="ECO:0000313" key="6">
    <source>
        <dbReference type="Proteomes" id="UP001151760"/>
    </source>
</evidence>
<evidence type="ECO:0000259" key="2">
    <source>
        <dbReference type="Pfam" id="PF00078"/>
    </source>
</evidence>
<name>A0ABQ4Y2J8_9ASTR</name>
<dbReference type="Proteomes" id="UP001151760">
    <property type="component" value="Unassembled WGS sequence"/>
</dbReference>
<dbReference type="InterPro" id="IPR043128">
    <property type="entry name" value="Rev_trsase/Diguanyl_cyclase"/>
</dbReference>
<dbReference type="EMBL" id="BQNB010010928">
    <property type="protein sequence ID" value="GJS83820.1"/>
    <property type="molecule type" value="Genomic_DNA"/>
</dbReference>
<feature type="domain" description="Reverse transcriptase" evidence="2">
    <location>
        <begin position="7"/>
        <end position="65"/>
    </location>
</feature>
<dbReference type="EMBL" id="BQNB010010017">
    <property type="protein sequence ID" value="GJS71586.1"/>
    <property type="molecule type" value="Genomic_DNA"/>
</dbReference>
<keyword evidence="6" id="KW-1185">Reference proteome</keyword>
<accession>A0ABQ4Y2J8</accession>
<sequence length="202" mass="23408">MLAIFHDMIEESVEVFMDDFSVFGSSFDHYLNNLDKMLQRCKDAHLVLNWEKCHFMVKEEIILGHKGFPKAASTFDEMPKIEVLRIENEAKMEFSSSIRSSLLIIGDQDEDAELYYNTTTNMSNHYSETTFASKERVEVLDSDESDDDEPAEMIEDHKLIHYLSGSPTPFSDPETDTLLPHHDSTSPEVDDDNFDREEIFFF</sequence>
<evidence type="ECO:0000313" key="4">
    <source>
        <dbReference type="EMBL" id="GJS71586.1"/>
    </source>
</evidence>
<comment type="caution">
    <text evidence="4">The sequence shown here is derived from an EMBL/GenBank/DDBJ whole genome shotgun (WGS) entry which is preliminary data.</text>
</comment>
<proteinExistence type="predicted"/>
<dbReference type="EMBL" id="BQNB010009165">
    <property type="protein sequence ID" value="GJS59661.1"/>
    <property type="molecule type" value="Genomic_DNA"/>
</dbReference>
<dbReference type="PANTHER" id="PTHR24559:SF444">
    <property type="entry name" value="REVERSE TRANSCRIPTASE DOMAIN-CONTAINING PROTEIN"/>
    <property type="match status" value="1"/>
</dbReference>
<feature type="region of interest" description="Disordered" evidence="1">
    <location>
        <begin position="164"/>
        <end position="191"/>
    </location>
</feature>
<protein>
    <recommendedName>
        <fullName evidence="2">Reverse transcriptase domain-containing protein</fullName>
    </recommendedName>
</protein>